<sequence>LDIQSLVTEYVGGFSMEQTLKLFPHKHLSEVIARTYFRQLLSAVIRLYEHDILIRGLIVYYLIVGTLPFQSPYFDHNRRKRIMRFTARGLTSKHTQAMQHLTQTCKVFLRQAIEPKAILRIPLLEIPENPWVTNQGKLVFQTFRPCDMHMKSDFETACQLAVAQAASISGSGSANFPVTKDDSAGLLENETNKQSLLKRMSHLLSGAFNCNGRRGRAEQGLETVSKNGQLEETAAVENYYADEGRDGGGSWAIDDEEEDYEDEDDDDDDDDDDDEEEEEDEEEDGDFYGDDDGNEEEVEEEEDDDGEDYYYCG</sequence>
<organism evidence="3">
    <name type="scientific">Schistocephalus solidus</name>
    <name type="common">Tapeworm</name>
    <dbReference type="NCBI Taxonomy" id="70667"/>
    <lineage>
        <taxon>Eukaryota</taxon>
        <taxon>Metazoa</taxon>
        <taxon>Spiralia</taxon>
        <taxon>Lophotrochozoa</taxon>
        <taxon>Platyhelminthes</taxon>
        <taxon>Cestoda</taxon>
        <taxon>Eucestoda</taxon>
        <taxon>Diphyllobothriidea</taxon>
        <taxon>Diphyllobothriidae</taxon>
        <taxon>Schistocephalus</taxon>
    </lineage>
</organism>
<feature type="compositionally biased region" description="Acidic residues" evidence="1">
    <location>
        <begin position="253"/>
        <end position="313"/>
    </location>
</feature>
<keyword evidence="2" id="KW-1133">Transmembrane helix</keyword>
<protein>
    <submittedName>
        <fullName evidence="3">Protein kinase domain-containing protein</fullName>
    </submittedName>
</protein>
<proteinExistence type="predicted"/>
<feature type="region of interest" description="Disordered" evidence="1">
    <location>
        <begin position="239"/>
        <end position="313"/>
    </location>
</feature>
<dbReference type="WBParaSite" id="SSLN_0000247401-mRNA-1">
    <property type="protein sequence ID" value="SSLN_0000247401-mRNA-1"/>
    <property type="gene ID" value="SSLN_0000247401"/>
</dbReference>
<keyword evidence="2" id="KW-0812">Transmembrane</keyword>
<dbReference type="InterPro" id="IPR011009">
    <property type="entry name" value="Kinase-like_dom_sf"/>
</dbReference>
<dbReference type="SUPFAM" id="SSF56112">
    <property type="entry name" value="Protein kinase-like (PK-like)"/>
    <property type="match status" value="1"/>
</dbReference>
<dbReference type="AlphaFoldDB" id="A0A183SDV2"/>
<feature type="transmembrane region" description="Helical" evidence="2">
    <location>
        <begin position="52"/>
        <end position="74"/>
    </location>
</feature>
<accession>A0A183SDV2</accession>
<evidence type="ECO:0000256" key="1">
    <source>
        <dbReference type="SAM" id="MobiDB-lite"/>
    </source>
</evidence>
<reference evidence="3" key="1">
    <citation type="submission" date="2016-06" db="UniProtKB">
        <authorList>
            <consortium name="WormBaseParasite"/>
        </authorList>
    </citation>
    <scope>IDENTIFICATION</scope>
</reference>
<keyword evidence="2" id="KW-0472">Membrane</keyword>
<evidence type="ECO:0000256" key="2">
    <source>
        <dbReference type="SAM" id="Phobius"/>
    </source>
</evidence>
<name>A0A183SDV2_SCHSO</name>
<evidence type="ECO:0000313" key="3">
    <source>
        <dbReference type="WBParaSite" id="SSLN_0000247401-mRNA-1"/>
    </source>
</evidence>